<proteinExistence type="predicted"/>
<name>A0ABS2GR75_9BURK</name>
<reference evidence="2 3" key="1">
    <citation type="journal article" date="2021" name="Sci. Rep.">
        <title>The distribution of antibiotic resistance genes in chicken gut microbiota commensals.</title>
        <authorList>
            <person name="Juricova H."/>
            <person name="Matiasovicova J."/>
            <person name="Kubasova T."/>
            <person name="Cejkova D."/>
            <person name="Rychlik I."/>
        </authorList>
    </citation>
    <scope>NUCLEOTIDE SEQUENCE [LARGE SCALE GENOMIC DNA]</scope>
    <source>
        <strain evidence="2 3">An562</strain>
    </source>
</reference>
<evidence type="ECO:0008006" key="4">
    <source>
        <dbReference type="Google" id="ProtNLM"/>
    </source>
</evidence>
<organism evidence="2 3">
    <name type="scientific">Parasutterella secunda</name>
    <dbReference type="NCBI Taxonomy" id="626947"/>
    <lineage>
        <taxon>Bacteria</taxon>
        <taxon>Pseudomonadati</taxon>
        <taxon>Pseudomonadota</taxon>
        <taxon>Betaproteobacteria</taxon>
        <taxon>Burkholderiales</taxon>
        <taxon>Sutterellaceae</taxon>
        <taxon>Parasutterella</taxon>
    </lineage>
</organism>
<dbReference type="EMBL" id="JACJKX010000004">
    <property type="protein sequence ID" value="MBM6928283.1"/>
    <property type="molecule type" value="Genomic_DNA"/>
</dbReference>
<gene>
    <name evidence="2" type="ORF">H5985_03225</name>
</gene>
<evidence type="ECO:0000313" key="2">
    <source>
        <dbReference type="EMBL" id="MBM6928283.1"/>
    </source>
</evidence>
<feature type="signal peptide" evidence="1">
    <location>
        <begin position="1"/>
        <end position="22"/>
    </location>
</feature>
<keyword evidence="1" id="KW-0732">Signal</keyword>
<feature type="chain" id="PRO_5045087794" description="Lipoprotein" evidence="1">
    <location>
        <begin position="23"/>
        <end position="134"/>
    </location>
</feature>
<accession>A0ABS2GR75</accession>
<evidence type="ECO:0000313" key="3">
    <source>
        <dbReference type="Proteomes" id="UP000777002"/>
    </source>
</evidence>
<keyword evidence="3" id="KW-1185">Reference proteome</keyword>
<sequence length="134" mass="15410">MRSSLIFTLALPALILAGCATSDQYVSQKSMKQLDASTYEMELQQPWVEQEIIVRENARKEATDFCLQTNRGMQPLSAISRSHHQTGNGAYVKFTFRCVGYVDGPKEEYHRLGFYTDEESKKEAIERNRQEFGY</sequence>
<protein>
    <recommendedName>
        <fullName evidence="4">Lipoprotein</fullName>
    </recommendedName>
</protein>
<evidence type="ECO:0000256" key="1">
    <source>
        <dbReference type="SAM" id="SignalP"/>
    </source>
</evidence>
<dbReference type="RefSeq" id="WP_205049882.1">
    <property type="nucleotide sequence ID" value="NZ_JACJKX010000004.1"/>
</dbReference>
<dbReference type="Proteomes" id="UP000777002">
    <property type="component" value="Unassembled WGS sequence"/>
</dbReference>
<dbReference type="PROSITE" id="PS51257">
    <property type="entry name" value="PROKAR_LIPOPROTEIN"/>
    <property type="match status" value="1"/>
</dbReference>
<comment type="caution">
    <text evidence="2">The sequence shown here is derived from an EMBL/GenBank/DDBJ whole genome shotgun (WGS) entry which is preliminary data.</text>
</comment>